<reference evidence="3" key="2">
    <citation type="submission" date="2015-06" db="UniProtKB">
        <authorList>
            <consortium name="EnsemblProtists"/>
        </authorList>
    </citation>
    <scope>IDENTIFICATION</scope>
    <source>
        <strain evidence="3">Emoy2</strain>
    </source>
</reference>
<evidence type="ECO:0008006" key="5">
    <source>
        <dbReference type="Google" id="ProtNLM"/>
    </source>
</evidence>
<evidence type="ECO:0000313" key="3">
    <source>
        <dbReference type="EnsemblProtists" id="HpaP800732"/>
    </source>
</evidence>
<dbReference type="EMBL" id="JH598094">
    <property type="status" value="NOT_ANNOTATED_CDS"/>
    <property type="molecule type" value="Genomic_DNA"/>
</dbReference>
<sequence length="210" mass="23135">MRPSMVLSAALVCLLSCGNGVAAEDLTTSALNSPVVADNSIVSTDANTKRFLKHWYGEDFQLPGFGSDDRKEEIGNAEDDPTSPGSLPDAKKTRASATDDSSDISAGSRHAHDKTDKNPILQAFYHHQNYDKMYNKEVTIEESAAELGLRCDNTVFYLLKSLKQKRYEAHVRSECALSKFKAHPVCPYVLVVVCCKAKSWYCTCPCATFL</sequence>
<protein>
    <recommendedName>
        <fullName evidence="5">RxLR effector candidate protein</fullName>
    </recommendedName>
</protein>
<proteinExistence type="predicted"/>
<feature type="signal peptide" evidence="2">
    <location>
        <begin position="1"/>
        <end position="23"/>
    </location>
</feature>
<feature type="compositionally biased region" description="Low complexity" evidence="1">
    <location>
        <begin position="95"/>
        <end position="108"/>
    </location>
</feature>
<organism evidence="3 4">
    <name type="scientific">Hyaloperonospora arabidopsidis (strain Emoy2)</name>
    <name type="common">Downy mildew agent</name>
    <name type="synonym">Peronospora arabidopsidis</name>
    <dbReference type="NCBI Taxonomy" id="559515"/>
    <lineage>
        <taxon>Eukaryota</taxon>
        <taxon>Sar</taxon>
        <taxon>Stramenopiles</taxon>
        <taxon>Oomycota</taxon>
        <taxon>Peronosporomycetes</taxon>
        <taxon>Peronosporales</taxon>
        <taxon>Peronosporaceae</taxon>
        <taxon>Hyaloperonospora</taxon>
    </lineage>
</organism>
<dbReference type="Proteomes" id="UP000011713">
    <property type="component" value="Unassembled WGS sequence"/>
</dbReference>
<dbReference type="VEuPathDB" id="FungiDB:HpaG800732"/>
<evidence type="ECO:0000256" key="2">
    <source>
        <dbReference type="SAM" id="SignalP"/>
    </source>
</evidence>
<keyword evidence="4" id="KW-1185">Reference proteome</keyword>
<accession>M4B384</accession>
<evidence type="ECO:0000256" key="1">
    <source>
        <dbReference type="SAM" id="MobiDB-lite"/>
    </source>
</evidence>
<feature type="chain" id="PRO_5004048730" description="RxLR effector candidate protein" evidence="2">
    <location>
        <begin position="24"/>
        <end position="210"/>
    </location>
</feature>
<name>M4B384_HYAAE</name>
<dbReference type="HOGENOM" id="CLU_1312270_0_0_1"/>
<dbReference type="AlphaFoldDB" id="M4B384"/>
<dbReference type="InParanoid" id="M4B384"/>
<feature type="region of interest" description="Disordered" evidence="1">
    <location>
        <begin position="63"/>
        <end position="114"/>
    </location>
</feature>
<evidence type="ECO:0000313" key="4">
    <source>
        <dbReference type="Proteomes" id="UP000011713"/>
    </source>
</evidence>
<keyword evidence="2" id="KW-0732">Signal</keyword>
<reference evidence="4" key="1">
    <citation type="journal article" date="2010" name="Science">
        <title>Signatures of adaptation to obligate biotrophy in the Hyaloperonospora arabidopsidis genome.</title>
        <authorList>
            <person name="Baxter L."/>
            <person name="Tripathy S."/>
            <person name="Ishaque N."/>
            <person name="Boot N."/>
            <person name="Cabral A."/>
            <person name="Kemen E."/>
            <person name="Thines M."/>
            <person name="Ah-Fong A."/>
            <person name="Anderson R."/>
            <person name="Badejoko W."/>
            <person name="Bittner-Eddy P."/>
            <person name="Boore J.L."/>
            <person name="Chibucos M.C."/>
            <person name="Coates M."/>
            <person name="Dehal P."/>
            <person name="Delehaunty K."/>
            <person name="Dong S."/>
            <person name="Downton P."/>
            <person name="Dumas B."/>
            <person name="Fabro G."/>
            <person name="Fronick C."/>
            <person name="Fuerstenberg S.I."/>
            <person name="Fulton L."/>
            <person name="Gaulin E."/>
            <person name="Govers F."/>
            <person name="Hughes L."/>
            <person name="Humphray S."/>
            <person name="Jiang R.H."/>
            <person name="Judelson H."/>
            <person name="Kamoun S."/>
            <person name="Kyung K."/>
            <person name="Meijer H."/>
            <person name="Minx P."/>
            <person name="Morris P."/>
            <person name="Nelson J."/>
            <person name="Phuntumart V."/>
            <person name="Qutob D."/>
            <person name="Rehmany A."/>
            <person name="Rougon-Cardoso A."/>
            <person name="Ryden P."/>
            <person name="Torto-Alalibo T."/>
            <person name="Studholme D."/>
            <person name="Wang Y."/>
            <person name="Win J."/>
            <person name="Wood J."/>
            <person name="Clifton S.W."/>
            <person name="Rogers J."/>
            <person name="Van den Ackerveken G."/>
            <person name="Jones J.D."/>
            <person name="McDowell J.M."/>
            <person name="Beynon J."/>
            <person name="Tyler B.M."/>
        </authorList>
    </citation>
    <scope>NUCLEOTIDE SEQUENCE [LARGE SCALE GENOMIC DNA]</scope>
    <source>
        <strain evidence="4">Emoy2</strain>
    </source>
</reference>
<dbReference type="EnsemblProtists" id="HpaT800732">
    <property type="protein sequence ID" value="HpaP800732"/>
    <property type="gene ID" value="HpaG800732"/>
</dbReference>